<dbReference type="OrthoDB" id="59382at2"/>
<accession>A0A246BTE9</accession>
<evidence type="ECO:0000313" key="3">
    <source>
        <dbReference type="Proteomes" id="UP000197208"/>
    </source>
</evidence>
<dbReference type="InterPro" id="IPR027417">
    <property type="entry name" value="P-loop_NTPase"/>
</dbReference>
<dbReference type="InterPro" id="IPR025669">
    <property type="entry name" value="AAA_dom"/>
</dbReference>
<sequence>MLPLVITATVFNHAGGAGKTSITRDVGYELSRAGLRVLLIDLDPQANLTSWLGVRGVTLSATVYEVATEGEGLPEPIKVHGMHLIPSQVDLALAETGMLGAPGSQLFLRQALEHVREQYDVVLIDSPPSVGQLAILGAAAADRLIVPIPTRQKGLDALPGLQKATKLYRRLQPELRVALYVPTMYNDRRSHDREVLAMLRDGLTPLGEPVPERAAVWLDSTTDGSPVGVYAPGSPVHQDVLRLTADVARALNLNVAVTA</sequence>
<dbReference type="AlphaFoldDB" id="A0A246BTE9"/>
<organism evidence="2 3">
    <name type="scientific">Deinococcus indicus</name>
    <dbReference type="NCBI Taxonomy" id="223556"/>
    <lineage>
        <taxon>Bacteria</taxon>
        <taxon>Thermotogati</taxon>
        <taxon>Deinococcota</taxon>
        <taxon>Deinococci</taxon>
        <taxon>Deinococcales</taxon>
        <taxon>Deinococcaceae</taxon>
        <taxon>Deinococcus</taxon>
    </lineage>
</organism>
<feature type="domain" description="AAA" evidence="1">
    <location>
        <begin position="9"/>
        <end position="173"/>
    </location>
</feature>
<dbReference type="Proteomes" id="UP000197208">
    <property type="component" value="Unassembled WGS sequence"/>
</dbReference>
<reference evidence="2 3" key="1">
    <citation type="submission" date="2017-05" db="EMBL/GenBank/DDBJ databases">
        <title>De novo genome assembly of Deniococcus indicus strain DR1.</title>
        <authorList>
            <person name="Chauhan D."/>
            <person name="Yennamalli R.M."/>
            <person name="Priyadarshini R."/>
        </authorList>
    </citation>
    <scope>NUCLEOTIDE SEQUENCE [LARGE SCALE GENOMIC DNA]</scope>
    <source>
        <strain evidence="2 3">DR1</strain>
    </source>
</reference>
<dbReference type="SMR" id="A0A246BTE9"/>
<dbReference type="EMBL" id="NHMK01000003">
    <property type="protein sequence ID" value="OWL98940.1"/>
    <property type="molecule type" value="Genomic_DNA"/>
</dbReference>
<dbReference type="PANTHER" id="PTHR13696:SF52">
    <property type="entry name" value="PARA FAMILY PROTEIN CT_582"/>
    <property type="match status" value="1"/>
</dbReference>
<proteinExistence type="predicted"/>
<dbReference type="PANTHER" id="PTHR13696">
    <property type="entry name" value="P-LOOP CONTAINING NUCLEOSIDE TRIPHOSPHATE HYDROLASE"/>
    <property type="match status" value="1"/>
</dbReference>
<dbReference type="Gene3D" id="3.40.50.300">
    <property type="entry name" value="P-loop containing nucleotide triphosphate hydrolases"/>
    <property type="match status" value="1"/>
</dbReference>
<protein>
    <submittedName>
        <fullName evidence="2">Chromosome partitioning protein ParA</fullName>
    </submittedName>
</protein>
<dbReference type="Pfam" id="PF13614">
    <property type="entry name" value="AAA_31"/>
    <property type="match status" value="1"/>
</dbReference>
<keyword evidence="3" id="KW-1185">Reference proteome</keyword>
<name>A0A246BTE9_9DEIO</name>
<gene>
    <name evidence="2" type="ORF">CBQ26_00340</name>
</gene>
<comment type="caution">
    <text evidence="2">The sequence shown here is derived from an EMBL/GenBank/DDBJ whole genome shotgun (WGS) entry which is preliminary data.</text>
</comment>
<evidence type="ECO:0000313" key="2">
    <source>
        <dbReference type="EMBL" id="OWL98940.1"/>
    </source>
</evidence>
<dbReference type="SUPFAM" id="SSF52540">
    <property type="entry name" value="P-loop containing nucleoside triphosphate hydrolases"/>
    <property type="match status" value="1"/>
</dbReference>
<dbReference type="CDD" id="cd02042">
    <property type="entry name" value="ParAB_family"/>
    <property type="match status" value="1"/>
</dbReference>
<dbReference type="InterPro" id="IPR050678">
    <property type="entry name" value="DNA_Partitioning_ATPase"/>
</dbReference>
<evidence type="ECO:0000259" key="1">
    <source>
        <dbReference type="Pfam" id="PF13614"/>
    </source>
</evidence>